<dbReference type="GO" id="GO:0000725">
    <property type="term" value="P:recombinational repair"/>
    <property type="evidence" value="ECO:0007669"/>
    <property type="project" value="TreeGrafter"/>
</dbReference>
<dbReference type="PANTHER" id="PTHR32472:SF18">
    <property type="entry name" value="OS11G0576100 PROTEIN"/>
    <property type="match status" value="1"/>
</dbReference>
<accession>A0AAP0KRM8</accession>
<dbReference type="InterPro" id="IPR035897">
    <property type="entry name" value="Toll_tir_struct_dom_sf"/>
</dbReference>
<sequence length="860" mass="97235">MRVSETENVADGVSREQWEASSPSLPSSAKLRSCDVYIGVSGYEASSSSSSLARFAKWLRAEVELQGFSCFVADRSKCRDAISHDVVERAMTSATYGMVIVSKNSFSNPYTMYELKCFLSKKNLVPIFFGLSPGDCAAEDVMEKRGELWAKHGGDLWRSYGGKEDEWKEALNALSRMEGWKLEARANNWRSCVFEALILLGTRLGRRSVVDRVETWKKRVDESMEFPFHQNEKFVGRKRELLELELMLFDGVDHVAQNERFELETMRSSRSKVLMGDPRSKRNAIVNRIKSKGKELAEQKQCEENGDIQGGGESLRKWKKKASSRIPYGKGVACVSGEPGIGKTELLLEFCYRHAQRYKTVLWIRGEAKYMRQNYINLFSLLDVDTSIENQVFIDTESPRSFEELEGESIRRLRKEFMRDVPFLIVIDNLEREKDWWDAKNLMELLPRFGGETHVIMSTRLPRVMNLEPLKLSCLSSSESMALMRGSTENIPMGEIAALRIIEEKLGRLTFGLALVGGILSEFHISPHTLLESINKMPFQHLIWTRGEDAVLRRNPFLMRLIEVSLFIVDHVDKAASGMALASGWFAPAPIPISVLSLASTEAVGVRRLSMNWKNLLGVLTCCWFSPYPRRSVVESSTLLVRLGFARNPTKEGYIDFHEIIKLYARKRGDTPAAYAMFRAINSRGSLPEHGEHVWAACFLLLKFGTQPAILKPKTSELVSFIKKFALPLAVYTFTNASRCNAALELMRRCTDALEVIEESLLSKIGKTPEKSLQSTMIPVPLTGELCPTLYRELVLLKATLLETRGKILLQSGELEIGDELCRTSIWIRDVLHGGERPGRTSSSNKMDQLLRSEAARLVN</sequence>
<dbReference type="GO" id="GO:0043531">
    <property type="term" value="F:ADP binding"/>
    <property type="evidence" value="ECO:0007669"/>
    <property type="project" value="InterPro"/>
</dbReference>
<reference evidence="3 4" key="1">
    <citation type="submission" date="2024-01" db="EMBL/GenBank/DDBJ databases">
        <title>Genome assemblies of Stephania.</title>
        <authorList>
            <person name="Yang L."/>
        </authorList>
    </citation>
    <scope>NUCLEOTIDE SEQUENCE [LARGE SCALE GENOMIC DNA]</scope>
    <source>
        <strain evidence="3">JXDWG</strain>
        <tissue evidence="3">Leaf</tissue>
    </source>
</reference>
<dbReference type="PANTHER" id="PTHR32472">
    <property type="entry name" value="DNA REPAIR PROTEIN RADA"/>
    <property type="match status" value="1"/>
</dbReference>
<evidence type="ECO:0000259" key="2">
    <source>
        <dbReference type="PROSITE" id="PS50104"/>
    </source>
</evidence>
<dbReference type="InterPro" id="IPR000157">
    <property type="entry name" value="TIR_dom"/>
</dbReference>
<dbReference type="SUPFAM" id="SSF52540">
    <property type="entry name" value="P-loop containing nucleoside triphosphate hydrolases"/>
    <property type="match status" value="1"/>
</dbReference>
<dbReference type="Proteomes" id="UP001419268">
    <property type="component" value="Unassembled WGS sequence"/>
</dbReference>
<dbReference type="SMART" id="SM00382">
    <property type="entry name" value="AAA"/>
    <property type="match status" value="1"/>
</dbReference>
<dbReference type="Gene3D" id="3.40.50.10140">
    <property type="entry name" value="Toll/interleukin-1 receptor homology (TIR) domain"/>
    <property type="match status" value="1"/>
</dbReference>
<protein>
    <recommendedName>
        <fullName evidence="2">TIR domain-containing protein</fullName>
    </recommendedName>
</protein>
<dbReference type="Pfam" id="PF25895">
    <property type="entry name" value="WHD_plant_disease"/>
    <property type="match status" value="1"/>
</dbReference>
<dbReference type="AlphaFoldDB" id="A0AAP0KRM8"/>
<dbReference type="EMBL" id="JBBNAG010000002">
    <property type="protein sequence ID" value="KAK9156980.1"/>
    <property type="molecule type" value="Genomic_DNA"/>
</dbReference>
<gene>
    <name evidence="3" type="ORF">Scep_003554</name>
</gene>
<evidence type="ECO:0000313" key="3">
    <source>
        <dbReference type="EMBL" id="KAK9156980.1"/>
    </source>
</evidence>
<organism evidence="3 4">
    <name type="scientific">Stephania cephalantha</name>
    <dbReference type="NCBI Taxonomy" id="152367"/>
    <lineage>
        <taxon>Eukaryota</taxon>
        <taxon>Viridiplantae</taxon>
        <taxon>Streptophyta</taxon>
        <taxon>Embryophyta</taxon>
        <taxon>Tracheophyta</taxon>
        <taxon>Spermatophyta</taxon>
        <taxon>Magnoliopsida</taxon>
        <taxon>Ranunculales</taxon>
        <taxon>Menispermaceae</taxon>
        <taxon>Menispermoideae</taxon>
        <taxon>Cissampelideae</taxon>
        <taxon>Stephania</taxon>
    </lineage>
</organism>
<name>A0AAP0KRM8_9MAGN</name>
<keyword evidence="4" id="KW-1185">Reference proteome</keyword>
<dbReference type="SUPFAM" id="SSF52200">
    <property type="entry name" value="Toll/Interleukin receptor TIR domain"/>
    <property type="match status" value="1"/>
</dbReference>
<dbReference type="InterPro" id="IPR058874">
    <property type="entry name" value="WHD_plant"/>
</dbReference>
<dbReference type="Gene3D" id="3.40.50.300">
    <property type="entry name" value="P-loop containing nucleotide triphosphate hydrolases"/>
    <property type="match status" value="1"/>
</dbReference>
<evidence type="ECO:0000313" key="4">
    <source>
        <dbReference type="Proteomes" id="UP001419268"/>
    </source>
</evidence>
<feature type="domain" description="TIR" evidence="2">
    <location>
        <begin position="32"/>
        <end position="174"/>
    </location>
</feature>
<evidence type="ECO:0000256" key="1">
    <source>
        <dbReference type="SAM" id="MobiDB-lite"/>
    </source>
</evidence>
<dbReference type="PROSITE" id="PS50104">
    <property type="entry name" value="TIR"/>
    <property type="match status" value="1"/>
</dbReference>
<proteinExistence type="predicted"/>
<dbReference type="GO" id="GO:0007165">
    <property type="term" value="P:signal transduction"/>
    <property type="evidence" value="ECO:0007669"/>
    <property type="project" value="InterPro"/>
</dbReference>
<dbReference type="InterPro" id="IPR003593">
    <property type="entry name" value="AAA+_ATPase"/>
</dbReference>
<dbReference type="InterPro" id="IPR027417">
    <property type="entry name" value="P-loop_NTPase"/>
</dbReference>
<comment type="caution">
    <text evidence="3">The sequence shown here is derived from an EMBL/GenBank/DDBJ whole genome shotgun (WGS) entry which is preliminary data.</text>
</comment>
<feature type="region of interest" description="Disordered" evidence="1">
    <location>
        <begin position="1"/>
        <end position="28"/>
    </location>
</feature>